<organism evidence="2 3">
    <name type="scientific">Dactylosporangium matsuzakiense</name>
    <dbReference type="NCBI Taxonomy" id="53360"/>
    <lineage>
        <taxon>Bacteria</taxon>
        <taxon>Bacillati</taxon>
        <taxon>Actinomycetota</taxon>
        <taxon>Actinomycetes</taxon>
        <taxon>Micromonosporales</taxon>
        <taxon>Micromonosporaceae</taxon>
        <taxon>Dactylosporangium</taxon>
    </lineage>
</organism>
<evidence type="ECO:0000313" key="2">
    <source>
        <dbReference type="EMBL" id="GLL04148.1"/>
    </source>
</evidence>
<name>A0A9W6KMC5_9ACTN</name>
<proteinExistence type="predicted"/>
<dbReference type="EMBL" id="BSFP01000042">
    <property type="protein sequence ID" value="GLL04148.1"/>
    <property type="molecule type" value="Genomic_DNA"/>
</dbReference>
<accession>A0A9W6KMC5</accession>
<comment type="caution">
    <text evidence="2">The sequence shown here is derived from an EMBL/GenBank/DDBJ whole genome shotgun (WGS) entry which is preliminary data.</text>
</comment>
<feature type="compositionally biased region" description="Polar residues" evidence="1">
    <location>
        <begin position="46"/>
        <end position="55"/>
    </location>
</feature>
<protein>
    <submittedName>
        <fullName evidence="2">Uncharacterized protein</fullName>
    </submittedName>
</protein>
<gene>
    <name evidence="2" type="ORF">GCM10017581_058950</name>
</gene>
<reference evidence="2" key="1">
    <citation type="journal article" date="2014" name="Int. J. Syst. Evol. Microbiol.">
        <title>Complete genome sequence of Corynebacterium casei LMG S-19264T (=DSM 44701T), isolated from a smear-ripened cheese.</title>
        <authorList>
            <consortium name="US DOE Joint Genome Institute (JGI-PGF)"/>
            <person name="Walter F."/>
            <person name="Albersmeier A."/>
            <person name="Kalinowski J."/>
            <person name="Ruckert C."/>
        </authorList>
    </citation>
    <scope>NUCLEOTIDE SEQUENCE</scope>
    <source>
        <strain evidence="2">VKM Ac-1321</strain>
    </source>
</reference>
<feature type="region of interest" description="Disordered" evidence="1">
    <location>
        <begin position="1"/>
        <end position="108"/>
    </location>
</feature>
<reference evidence="2" key="2">
    <citation type="submission" date="2023-01" db="EMBL/GenBank/DDBJ databases">
        <authorList>
            <person name="Sun Q."/>
            <person name="Evtushenko L."/>
        </authorList>
    </citation>
    <scope>NUCLEOTIDE SEQUENCE</scope>
    <source>
        <strain evidence="2">VKM Ac-1321</strain>
    </source>
</reference>
<sequence length="108" mass="11766">MIGKDGGPITAQHRTPPPAPPAHSPRRPARRPPARDMNTGAHKGNTAHTDTTQTNAVPAPRRKARRPLLAQRLPCTKGTAYKRAPRAEGTSHVNAARRAPRRERAPRT</sequence>
<dbReference type="Proteomes" id="UP001143480">
    <property type="component" value="Unassembled WGS sequence"/>
</dbReference>
<keyword evidence="3" id="KW-1185">Reference proteome</keyword>
<evidence type="ECO:0000256" key="1">
    <source>
        <dbReference type="SAM" id="MobiDB-lite"/>
    </source>
</evidence>
<dbReference type="AlphaFoldDB" id="A0A9W6KMC5"/>
<evidence type="ECO:0000313" key="3">
    <source>
        <dbReference type="Proteomes" id="UP001143480"/>
    </source>
</evidence>